<evidence type="ECO:0000313" key="2">
    <source>
        <dbReference type="Proteomes" id="UP000316621"/>
    </source>
</evidence>
<organism evidence="1 2">
    <name type="scientific">Papaver somniferum</name>
    <name type="common">Opium poppy</name>
    <dbReference type="NCBI Taxonomy" id="3469"/>
    <lineage>
        <taxon>Eukaryota</taxon>
        <taxon>Viridiplantae</taxon>
        <taxon>Streptophyta</taxon>
        <taxon>Embryophyta</taxon>
        <taxon>Tracheophyta</taxon>
        <taxon>Spermatophyta</taxon>
        <taxon>Magnoliopsida</taxon>
        <taxon>Ranunculales</taxon>
        <taxon>Papaveraceae</taxon>
        <taxon>Papaveroideae</taxon>
        <taxon>Papaver</taxon>
    </lineage>
</organism>
<dbReference type="Gramene" id="RZC76113">
    <property type="protein sequence ID" value="RZC76113"/>
    <property type="gene ID" value="C5167_000213"/>
</dbReference>
<accession>A0A4Y7KRZ3</accession>
<name>A0A4Y7KRZ3_PAPSO</name>
<reference evidence="1 2" key="1">
    <citation type="journal article" date="2018" name="Science">
        <title>The opium poppy genome and morphinan production.</title>
        <authorList>
            <person name="Guo L."/>
            <person name="Winzer T."/>
            <person name="Yang X."/>
            <person name="Li Y."/>
            <person name="Ning Z."/>
            <person name="He Z."/>
            <person name="Teodor R."/>
            <person name="Lu Y."/>
            <person name="Bowser T.A."/>
            <person name="Graham I.A."/>
            <person name="Ye K."/>
        </authorList>
    </citation>
    <scope>NUCLEOTIDE SEQUENCE [LARGE SCALE GENOMIC DNA]</scope>
    <source>
        <strain evidence="2">cv. HN1</strain>
        <tissue evidence="1">Leaves</tissue>
    </source>
</reference>
<proteinExistence type="predicted"/>
<evidence type="ECO:0000313" key="1">
    <source>
        <dbReference type="EMBL" id="RZC76113.1"/>
    </source>
</evidence>
<dbReference type="EMBL" id="CM010723">
    <property type="protein sequence ID" value="RZC76113.1"/>
    <property type="molecule type" value="Genomic_DNA"/>
</dbReference>
<protein>
    <submittedName>
        <fullName evidence="1">Uncharacterized protein</fullName>
    </submittedName>
</protein>
<dbReference type="AlphaFoldDB" id="A0A4Y7KRZ3"/>
<sequence length="68" mass="7912">MKTRSFLIGLYWRKIYATVCLRKQLEHRVQILNAVGRKGSVFRMDFYVTKFRLTVGVVIGILAYATNT</sequence>
<dbReference type="Proteomes" id="UP000316621">
    <property type="component" value="Chromosome 9"/>
</dbReference>
<gene>
    <name evidence="1" type="ORF">C5167_000213</name>
</gene>
<keyword evidence="2" id="KW-1185">Reference proteome</keyword>